<evidence type="ECO:0000256" key="1">
    <source>
        <dbReference type="ARBA" id="ARBA00023157"/>
    </source>
</evidence>
<dbReference type="Proteomes" id="UP000694844">
    <property type="component" value="Chromosome 7"/>
</dbReference>
<keyword evidence="4" id="KW-1185">Reference proteome</keyword>
<dbReference type="InterPro" id="IPR014716">
    <property type="entry name" value="Fibrinogen_a/b/g_C_1"/>
</dbReference>
<name>A0A8B8AVL6_CRAVI</name>
<dbReference type="PANTHER" id="PTHR19143">
    <property type="entry name" value="FIBRINOGEN/TENASCIN/ANGIOPOEITIN"/>
    <property type="match status" value="1"/>
</dbReference>
<organism evidence="4 5">
    <name type="scientific">Crassostrea virginica</name>
    <name type="common">Eastern oyster</name>
    <dbReference type="NCBI Taxonomy" id="6565"/>
    <lineage>
        <taxon>Eukaryota</taxon>
        <taxon>Metazoa</taxon>
        <taxon>Spiralia</taxon>
        <taxon>Lophotrochozoa</taxon>
        <taxon>Mollusca</taxon>
        <taxon>Bivalvia</taxon>
        <taxon>Autobranchia</taxon>
        <taxon>Pteriomorphia</taxon>
        <taxon>Ostreida</taxon>
        <taxon>Ostreoidea</taxon>
        <taxon>Ostreidae</taxon>
        <taxon>Crassostrea</taxon>
    </lineage>
</organism>
<dbReference type="NCBIfam" id="NF040941">
    <property type="entry name" value="GGGWT_bact"/>
    <property type="match status" value="1"/>
</dbReference>
<dbReference type="GO" id="GO:0005615">
    <property type="term" value="C:extracellular space"/>
    <property type="evidence" value="ECO:0007669"/>
    <property type="project" value="TreeGrafter"/>
</dbReference>
<accession>A0A8B8AVL6</accession>
<feature type="chain" id="PRO_5034673670" evidence="2">
    <location>
        <begin position="19"/>
        <end position="292"/>
    </location>
</feature>
<dbReference type="AlphaFoldDB" id="A0A8B8AVL6"/>
<dbReference type="Gene3D" id="3.90.215.10">
    <property type="entry name" value="Gamma Fibrinogen, chain A, domain 1"/>
    <property type="match status" value="1"/>
</dbReference>
<dbReference type="SMART" id="SM00186">
    <property type="entry name" value="FBG"/>
    <property type="match status" value="1"/>
</dbReference>
<dbReference type="PROSITE" id="PS51406">
    <property type="entry name" value="FIBRINOGEN_C_2"/>
    <property type="match status" value="1"/>
</dbReference>
<keyword evidence="2" id="KW-0732">Signal</keyword>
<dbReference type="InterPro" id="IPR050373">
    <property type="entry name" value="Fibrinogen_C-term_domain"/>
</dbReference>
<evidence type="ECO:0000313" key="4">
    <source>
        <dbReference type="Proteomes" id="UP000694844"/>
    </source>
</evidence>
<dbReference type="KEGG" id="cvn:111105259"/>
<dbReference type="OrthoDB" id="6131934at2759"/>
<reference evidence="5" key="1">
    <citation type="submission" date="2025-08" db="UniProtKB">
        <authorList>
            <consortium name="RefSeq"/>
        </authorList>
    </citation>
    <scope>IDENTIFICATION</scope>
    <source>
        <tissue evidence="5">Whole sample</tissue>
    </source>
</reference>
<dbReference type="CDD" id="cd00087">
    <property type="entry name" value="FReD"/>
    <property type="match status" value="1"/>
</dbReference>
<gene>
    <name evidence="5" type="primary">LOC111105259</name>
</gene>
<sequence length="292" mass="33858">MRALGIYVTLILFMFCYGVEKHPDIQDMLKKFLKNKKISWKHTNSNLKSSKLVNLKVDILSSYEVKGRIDTKKEKKCVDCSEILRNNPSRRNKDGVYEIYPTKSMKTYAFCDMTTNGGGWTVIQNRMDKSTDFYRTWKEYKAGFGSPSQNYWIGNDVIHLLTKNKPQRLRVELQRFSGEKGYAEYTTFAVGNESSKYRLNVSGYKGNIGDSLAYHNGMKFSTRDQDNDRASSKNCSQAYHGAWWYNVCHHCNLNGKYMGTATDDAASNRWYEWKKNSESLKTTRMMIRPANI</sequence>
<evidence type="ECO:0000313" key="5">
    <source>
        <dbReference type="RefSeq" id="XP_022295146.1"/>
    </source>
</evidence>
<keyword evidence="1" id="KW-1015">Disulfide bond</keyword>
<dbReference type="InterPro" id="IPR002181">
    <property type="entry name" value="Fibrinogen_a/b/g_C_dom"/>
</dbReference>
<proteinExistence type="predicted"/>
<dbReference type="Pfam" id="PF00147">
    <property type="entry name" value="Fibrinogen_C"/>
    <property type="match status" value="1"/>
</dbReference>
<feature type="domain" description="Fibrinogen C-terminal" evidence="3">
    <location>
        <begin position="71"/>
        <end position="291"/>
    </location>
</feature>
<dbReference type="RefSeq" id="XP_022295146.1">
    <property type="nucleotide sequence ID" value="XM_022439438.1"/>
</dbReference>
<evidence type="ECO:0000259" key="3">
    <source>
        <dbReference type="PROSITE" id="PS51406"/>
    </source>
</evidence>
<dbReference type="SUPFAM" id="SSF56496">
    <property type="entry name" value="Fibrinogen C-terminal domain-like"/>
    <property type="match status" value="1"/>
</dbReference>
<dbReference type="FunFam" id="3.90.215.10:FF:000001">
    <property type="entry name" value="Tenascin isoform 1"/>
    <property type="match status" value="1"/>
</dbReference>
<feature type="signal peptide" evidence="2">
    <location>
        <begin position="1"/>
        <end position="18"/>
    </location>
</feature>
<dbReference type="InterPro" id="IPR036056">
    <property type="entry name" value="Fibrinogen-like_C"/>
</dbReference>
<evidence type="ECO:0000256" key="2">
    <source>
        <dbReference type="SAM" id="SignalP"/>
    </source>
</evidence>
<dbReference type="GeneID" id="111105259"/>
<protein>
    <submittedName>
        <fullName evidence="5">Techylectin-5B-like isoform X1</fullName>
    </submittedName>
</protein>